<accession>A0A0C9QYY7</accession>
<dbReference type="GO" id="GO:0005634">
    <property type="term" value="C:nucleus"/>
    <property type="evidence" value="ECO:0007669"/>
    <property type="project" value="UniProtKB-SubCell"/>
</dbReference>
<organism evidence="8">
    <name type="scientific">Fopius arisanus</name>
    <dbReference type="NCBI Taxonomy" id="64838"/>
    <lineage>
        <taxon>Eukaryota</taxon>
        <taxon>Metazoa</taxon>
        <taxon>Ecdysozoa</taxon>
        <taxon>Arthropoda</taxon>
        <taxon>Hexapoda</taxon>
        <taxon>Insecta</taxon>
        <taxon>Pterygota</taxon>
        <taxon>Neoptera</taxon>
        <taxon>Endopterygota</taxon>
        <taxon>Hymenoptera</taxon>
        <taxon>Apocrita</taxon>
        <taxon>Ichneumonoidea</taxon>
        <taxon>Braconidae</taxon>
        <taxon>Opiinae</taxon>
        <taxon>Fopius</taxon>
    </lineage>
</organism>
<dbReference type="SUPFAM" id="SSF48371">
    <property type="entry name" value="ARM repeat"/>
    <property type="match status" value="1"/>
</dbReference>
<evidence type="ECO:0000313" key="9">
    <source>
        <dbReference type="Proteomes" id="UP000694866"/>
    </source>
</evidence>
<dbReference type="InterPro" id="IPR024613">
    <property type="entry name" value="Huntingtin_N_HEAT_rpt-2"/>
</dbReference>
<dbReference type="Gene3D" id="1.25.10.10">
    <property type="entry name" value="Leucine-rich Repeat Variant"/>
    <property type="match status" value="2"/>
</dbReference>
<evidence type="ECO:0000256" key="1">
    <source>
        <dbReference type="ARBA" id="ARBA00002907"/>
    </source>
</evidence>
<dbReference type="PANTHER" id="PTHR10170">
    <property type="entry name" value="HUNTINGTON DISEASE PROTEIN"/>
    <property type="match status" value="1"/>
</dbReference>
<dbReference type="EMBL" id="GBYB01009019">
    <property type="protein sequence ID" value="JAG78786.1"/>
    <property type="molecule type" value="Transcribed_RNA"/>
</dbReference>
<dbReference type="PANTHER" id="PTHR10170:SF10">
    <property type="entry name" value="HUNTINGTIN"/>
    <property type="match status" value="1"/>
</dbReference>
<dbReference type="RefSeq" id="XP_011309607.1">
    <property type="nucleotide sequence ID" value="XM_011311305.1"/>
</dbReference>
<dbReference type="PRINTS" id="PR00375">
    <property type="entry name" value="HUNTINGTIN"/>
</dbReference>
<accession>A0A9R1TI16</accession>
<dbReference type="InterPro" id="IPR048413">
    <property type="entry name" value="Htt_C-HEAT_rpt"/>
</dbReference>
<evidence type="ECO:0000256" key="4">
    <source>
        <dbReference type="ARBA" id="ARBA00007153"/>
    </source>
</evidence>
<comment type="similarity">
    <text evidence="4">Belongs to the huntingtin family.</text>
</comment>
<evidence type="ECO:0000256" key="6">
    <source>
        <dbReference type="ARBA" id="ARBA00023242"/>
    </source>
</evidence>
<feature type="region of interest" description="Disordered" evidence="7">
    <location>
        <begin position="907"/>
        <end position="934"/>
    </location>
</feature>
<keyword evidence="6" id="KW-0539">Nucleus</keyword>
<dbReference type="InterPro" id="IPR000091">
    <property type="entry name" value="Huntingtin"/>
</dbReference>
<dbReference type="Pfam" id="PF20927">
    <property type="entry name" value="Htt_C-HEAT"/>
    <property type="match status" value="1"/>
</dbReference>
<dbReference type="CTD" id="3064"/>
<dbReference type="Pfam" id="PF12372">
    <property type="entry name" value="Htt_N-HEAT"/>
    <property type="match status" value="1"/>
</dbReference>
<dbReference type="InterPro" id="IPR016024">
    <property type="entry name" value="ARM-type_fold"/>
</dbReference>
<dbReference type="OrthoDB" id="10065698at2759"/>
<evidence type="ECO:0000313" key="10">
    <source>
        <dbReference type="RefSeq" id="XP_011309607.1"/>
    </source>
</evidence>
<evidence type="ECO:0000313" key="8">
    <source>
        <dbReference type="EMBL" id="JAG78786.1"/>
    </source>
</evidence>
<dbReference type="InterPro" id="IPR028426">
    <property type="entry name" value="Huntingtin_fam"/>
</dbReference>
<dbReference type="InterPro" id="IPR048411">
    <property type="entry name" value="Htt_N_HEAT_rpt-1"/>
</dbReference>
<dbReference type="GO" id="GO:0005737">
    <property type="term" value="C:cytoplasm"/>
    <property type="evidence" value="ECO:0007669"/>
    <property type="project" value="UniProtKB-SubCell"/>
</dbReference>
<evidence type="ECO:0000256" key="3">
    <source>
        <dbReference type="ARBA" id="ARBA00004496"/>
    </source>
</evidence>
<dbReference type="KEGG" id="fas:105270407"/>
<dbReference type="Pfam" id="PF20926">
    <property type="entry name" value="Htt_N-HEAT_1"/>
    <property type="match status" value="1"/>
</dbReference>
<keyword evidence="5" id="KW-0963">Cytoplasm</keyword>
<dbReference type="Pfam" id="PF20925">
    <property type="entry name" value="Htt_bridge"/>
    <property type="match status" value="1"/>
</dbReference>
<dbReference type="GeneID" id="105270407"/>
<protein>
    <submittedName>
        <fullName evidence="8">Htt_1 protein</fullName>
    </submittedName>
    <submittedName>
        <fullName evidence="10">Huntingtin</fullName>
    </submittedName>
</protein>
<evidence type="ECO:0000256" key="7">
    <source>
        <dbReference type="SAM" id="MobiDB-lite"/>
    </source>
</evidence>
<gene>
    <name evidence="8" type="primary">Htt_1</name>
    <name evidence="10" type="synonym">htt</name>
    <name evidence="8" type="ORF">g.63311</name>
</gene>
<sequence>MAAFTNVLKAIELLNALQVGQGGLDPLARRTEKMTCCTTIVNGMSSPLVKTTKNYAQVLGLSIKILLSLCDDEESDVRMIADECLNRIIRSTSDGNVLKIQFELYNEIHRNASSRSLRAALKRFGLLSHTIRPIKGKAYISNLIPSIVAISKRPEEEVIDTLAQSLPLILKTLGPFMTDKDAKVLLKAFYPNLSSPQAVFRRNAGNMILATCLHCRKPRIFLFYALRHLIDTMISVNRVDENLHLVVGILGCIRIMLPHVDQSQETDHETDAHKLDCLIQVYELSLRYIQCHSDHNVVNAALETLVQLLRSPNDEFVGQLTSKSGISGGSRIVSFQRTLRMSSSDSTETEETKKERCAAIDADSGIVTLDLNNTKESIHCHDLSNKSSSDSQSSNEGKIRETTKLSIGSSSDVDVPLKYCCRYLSASFLLAGRPNELISDKQFRVSVKSLTLTCIGGIIRLYPNVLLHTLENCPGPHPQMISDILLFSKHPDPQLRGNVAVIIGLFLNSVFVKYWGSYKSLELDIQQTEGKIIELANLVDLLINSLEDESATTCRQALQSLEICLTSLLQSEESHQSLRMLFKLLPLSDNPYFLVKMNLSKVLSELPFITIKYLTTSSSFQTDVTLILVKLLGDQDPRVRNAVSKALVKFIATSYYQSPHEDEFTRRTSQYIEQYLNPLITINVDARTYQLDQKFFVNSLVEPFLSFYTELRRPNIIRDNSEDSLSIIVALLVENLFTHPSRHLSYGCFEALSNLSQSYPTTLYPDAWDCRLAKGLIKKTTKIHSSNKSITSECNIDFPSGTDHLSPTGIQLLSLTISLLSSDAVALDLLTHKHMITLAGNLMCGISLRNLKSIDLTEKNDNISKMWGLFEDKETNRHLELLFLHVMRLINIFVHVIDGLQVASASGKSGLPSLPTAQSLSPRKRMNQEYKPRERKENVLTNSFRAAKEPIGAFSNLPHYMRLHDILKAAHMNYMSALDVDASQMYLGLLDSTLQVLSQILDVASTFEARKIAEEVLHYLETTLALSPTKTVQCVRQLLKSLFGTNLSARWDELEDLRSPDDRLKNPDDSRRGLYDRCFQKPGRQMADVIKSIGNNSWSNENELKRSSSSSSFNRRDSERKMVLAFKSFARTSNQKAFFVSFIRIFETMVIKSLNQYTTTSSVSCQCQVLSLLSQLVQFHVNYCLLDTDKTFIDFVLGQFPFIEESQISQVQLLLPKIFGFLVHLSYEKFHSKMIIDIREIIKLCDGLMASGQPPTTHCIPALVPVVEDIFLARSSASKTPGEKAELDTTREYLMSMLLRLVEHHTVIELLSQCLSECRSDEDGEEKWRKWSRMTIDAVLPALVSGKIRIESESAGVAVIKLFSNVSPSCFRPVDPLLKILFTVPPGLNESRIKLERWLGMVNIVLLSLIAYAKEEAMLSRLAELSVFMTELVHTLDLPDTFTIYDTADPLNATNIESCSLPPERIIAIFVFRVIFLASSKICLTLNSVEHRDNLLHNRQGIYLLQELAFFLQLCIHMFESGSHCKVANATIQMLNDEDLIPIEKLNSLMLEISVKNCPILTTHWTYLMTLLGYSSQKFWSKTLGSKNRNLFPRKEEKTINIDTKIVRQSATILFCDHICENMNDTESLTWLVMNHIEETMNLVNEPPVRELGTATVHRKPAASGLLIQAIAARCLDLSKPSFVKKLLKTLESAHEAQSGAVILALIPRFISLIHLALAKTASRIACKRVEFLLSLPEEEVLRQLPKEDLLKLMEILQSARLVKKHGVLVGLINNLASRFYDISPLELEHCRPFNPSTVQNILLDRSWFLSQVRLKCCKPTSNSPDSSEAAELLSNLDLEDCDDIFMSKNFDLRILTECIKLGMRLTHEENTRRTAFVRTTDFTIPNHQVSPDDKNSECLSFLYQSSRQCLLIHVKSIIDLLPKPHIVYDPWVKVPKHEDTKRTRTTKYSSKFRALMEDQMYWDRVFTLIPAVTAYLEALREFNTRGIVCNTPRFDEEDLSKFAVLCLEIIHWMTFTRSVKPQELELALTCATELLKNERISKIFGSESHYTWVCSASNTLTKLLEYWLSPKDSFEFSLPRVEDRGLSQALRTDSTRFYAQACLQMAGLIAWLEKTDNSSRNNAVDIPSFIKDPVTSLIIIISRHDLVNSFVLTPPLVWKHGWMIEGSGPTLCHFPLLLSTADSNFLQELDVLRQFVYRITLLGWTSRLQFEEIWMALLSVLSAASTENESPGQSEGSSVQSTTLAVQGITRLLTQTLMLPHPGNPVNSIAMHHCRDPPLSLQKPASQRLYTVQDLLSWKYQYSRNSRITKDSFVNSGVDSLGLEHLFTRGNIEREGLTTGFDELSYSQLSVSYLWASCSLHEDKLSASVLMLKETRNQALSSNCLDLDSCIRFLIELYTRWLAPSSGSTLRLLNEVVRSIISISDLFVERGQFQWMFDTCSEIVKYHTIDDDILHHTLVFAVCKSAAVLAPLDIESLEKVKRAVENGLRTSYLPGRIASLHGILFLLQCAVQANCEETMNVVHPLAIKYIHKHIEGRGNVEDHSEEHQRTMWALVFFLLEHAEDTPPDSEAPAVLELALALVTSGNISIAMNRTILQGLERLVAAKSVVGRVADQIVKVSLERLKNSCPLVAIPALRLLLTCMYSEAADRFNRTAIVKEEQPLPDIEPEALMRTIERTSAIFDRIKRGQSMEVKILCAVLSEILGDFFPPFETLTKVIGEFLAPQQPHQRLVSGVVFKVCERVTGTDDQLTLLQDWVVFSLSTFIQSLPLVTSTWCLSCFFVSASTNKWLRALFPHVQSRMGKYEYEDKKIMCIAAADFYKKLSSESQREAFLKSFEAAGKEPGSPFCDIITTFKY</sequence>
<keyword evidence="9" id="KW-1185">Reference proteome</keyword>
<dbReference type="Proteomes" id="UP000694866">
    <property type="component" value="Unplaced"/>
</dbReference>
<dbReference type="InterPro" id="IPR048412">
    <property type="entry name" value="Htt_bridge"/>
</dbReference>
<proteinExistence type="inferred from homology"/>
<reference evidence="10" key="2">
    <citation type="submission" date="2025-04" db="UniProtKB">
        <authorList>
            <consortium name="RefSeq"/>
        </authorList>
    </citation>
    <scope>IDENTIFICATION</scope>
    <source>
        <strain evidence="10">USDA-PBARC FA_bdor</strain>
        <tissue evidence="10">Whole organism</tissue>
    </source>
</reference>
<name>A0A0C9QYY7_9HYME</name>
<reference evidence="8" key="1">
    <citation type="submission" date="2015-01" db="EMBL/GenBank/DDBJ databases">
        <title>Transcriptome Assembly of Fopius arisanus.</title>
        <authorList>
            <person name="Geib S."/>
        </authorList>
    </citation>
    <scope>NUCLEOTIDE SEQUENCE</scope>
</reference>
<evidence type="ECO:0000256" key="2">
    <source>
        <dbReference type="ARBA" id="ARBA00004123"/>
    </source>
</evidence>
<comment type="function">
    <text evidence="1">May play a role in microtubule-mediated transport or vesicle function.</text>
</comment>
<evidence type="ECO:0000256" key="5">
    <source>
        <dbReference type="ARBA" id="ARBA00022490"/>
    </source>
</evidence>
<comment type="subcellular location">
    <subcellularLocation>
        <location evidence="3">Cytoplasm</location>
    </subcellularLocation>
    <subcellularLocation>
        <location evidence="2">Nucleus</location>
    </subcellularLocation>
</comment>
<dbReference type="InterPro" id="IPR011989">
    <property type="entry name" value="ARM-like"/>
</dbReference>